<dbReference type="Pfam" id="PF00892">
    <property type="entry name" value="EamA"/>
    <property type="match status" value="2"/>
</dbReference>
<evidence type="ECO:0000313" key="8">
    <source>
        <dbReference type="EMBL" id="SUD48023.1"/>
    </source>
</evidence>
<dbReference type="InterPro" id="IPR037185">
    <property type="entry name" value="EmrE-like"/>
</dbReference>
<dbReference type="InterPro" id="IPR000620">
    <property type="entry name" value="EamA_dom"/>
</dbReference>
<evidence type="ECO:0000256" key="6">
    <source>
        <dbReference type="SAM" id="Phobius"/>
    </source>
</evidence>
<dbReference type="OrthoDB" id="9787117at2"/>
<feature type="transmembrane region" description="Helical" evidence="6">
    <location>
        <begin position="258"/>
        <end position="277"/>
    </location>
</feature>
<feature type="domain" description="EamA" evidence="7">
    <location>
        <begin position="166"/>
        <end position="299"/>
    </location>
</feature>
<feature type="transmembrane region" description="Helical" evidence="6">
    <location>
        <begin position="26"/>
        <end position="45"/>
    </location>
</feature>
<evidence type="ECO:0000256" key="2">
    <source>
        <dbReference type="ARBA" id="ARBA00007362"/>
    </source>
</evidence>
<feature type="transmembrane region" description="Helical" evidence="6">
    <location>
        <begin position="140"/>
        <end position="160"/>
    </location>
</feature>
<evidence type="ECO:0000259" key="7">
    <source>
        <dbReference type="Pfam" id="PF00892"/>
    </source>
</evidence>
<feature type="transmembrane region" description="Helical" evidence="6">
    <location>
        <begin position="166"/>
        <end position="184"/>
    </location>
</feature>
<comment type="similarity">
    <text evidence="2">Belongs to the EamA transporter family.</text>
</comment>
<feature type="transmembrane region" description="Helical" evidence="6">
    <location>
        <begin position="107"/>
        <end position="128"/>
    </location>
</feature>
<feature type="transmembrane region" description="Helical" evidence="6">
    <location>
        <begin position="227"/>
        <end position="246"/>
    </location>
</feature>
<dbReference type="SUPFAM" id="SSF103481">
    <property type="entry name" value="Multidrug resistance efflux transporter EmrE"/>
    <property type="match status" value="2"/>
</dbReference>
<evidence type="ECO:0000313" key="9">
    <source>
        <dbReference type="Proteomes" id="UP000255467"/>
    </source>
</evidence>
<keyword evidence="3 6" id="KW-0812">Transmembrane</keyword>
<dbReference type="PANTHER" id="PTHR32322">
    <property type="entry name" value="INNER MEMBRANE TRANSPORTER"/>
    <property type="match status" value="1"/>
</dbReference>
<keyword evidence="5 6" id="KW-0472">Membrane</keyword>
<dbReference type="Proteomes" id="UP000255467">
    <property type="component" value="Unassembled WGS sequence"/>
</dbReference>
<evidence type="ECO:0000256" key="5">
    <source>
        <dbReference type="ARBA" id="ARBA00023136"/>
    </source>
</evidence>
<keyword evidence="4 6" id="KW-1133">Transmembrane helix</keyword>
<protein>
    <submittedName>
        <fullName evidence="8">Putative DMT superfamily transporter inner membrane protein</fullName>
    </submittedName>
</protein>
<feature type="transmembrane region" description="Helical" evidence="6">
    <location>
        <begin position="196"/>
        <end position="215"/>
    </location>
</feature>
<feature type="transmembrane region" description="Helical" evidence="6">
    <location>
        <begin position="82"/>
        <end position="101"/>
    </location>
</feature>
<name>A0A379JJ71_9NOCA</name>
<comment type="subcellular location">
    <subcellularLocation>
        <location evidence="1">Membrane</location>
        <topology evidence="1">Multi-pass membrane protein</topology>
    </subcellularLocation>
</comment>
<dbReference type="EMBL" id="UGRY01000004">
    <property type="protein sequence ID" value="SUD48023.1"/>
    <property type="molecule type" value="Genomic_DNA"/>
</dbReference>
<dbReference type="AlphaFoldDB" id="A0A379JJ71"/>
<dbReference type="GO" id="GO:0016020">
    <property type="term" value="C:membrane"/>
    <property type="evidence" value="ECO:0007669"/>
    <property type="project" value="UniProtKB-SubCell"/>
</dbReference>
<dbReference type="RefSeq" id="WP_039812159.1">
    <property type="nucleotide sequence ID" value="NZ_UGRY01000004.1"/>
</dbReference>
<proteinExistence type="inferred from homology"/>
<sequence>MPNHSAVTAARRTAVQPRSSRVGGSLAILTAATLWGTTGTVATQAPSGTPAAATGSAGLLLGGLLLYVTARGVPARTRRERWQLALGAVAVAGYPLTFYPAVQRTGVAVATVIALGCAPVFAGVLGWATTRTRPDTRWMLATPAAVTGCTVLVLGSTTGGGVVDPLGVLLAAGGGLAYACYALIGGRLIAAGRPAGAVMGAMFGGGALLVLPVVLATGPSWLLAPRGTAVAIYLALCTTVLAYRLFAYGLRHTTSQAATTLTLVEPAVAALLGVVVLHERLSVLSRCGMAVLVLALVILAAPTRGSNRAVTRRR</sequence>
<evidence type="ECO:0000256" key="3">
    <source>
        <dbReference type="ARBA" id="ARBA00022692"/>
    </source>
</evidence>
<dbReference type="PANTHER" id="PTHR32322:SF2">
    <property type="entry name" value="EAMA DOMAIN-CONTAINING PROTEIN"/>
    <property type="match status" value="1"/>
</dbReference>
<evidence type="ECO:0000256" key="4">
    <source>
        <dbReference type="ARBA" id="ARBA00022989"/>
    </source>
</evidence>
<evidence type="ECO:0000256" key="1">
    <source>
        <dbReference type="ARBA" id="ARBA00004141"/>
    </source>
</evidence>
<reference evidence="8 9" key="1">
    <citation type="submission" date="2018-06" db="EMBL/GenBank/DDBJ databases">
        <authorList>
            <consortium name="Pathogen Informatics"/>
            <person name="Doyle S."/>
        </authorList>
    </citation>
    <scope>NUCLEOTIDE SEQUENCE [LARGE SCALE GENOMIC DNA]</scope>
    <source>
        <strain evidence="8 9">NCTC1934</strain>
    </source>
</reference>
<dbReference type="InterPro" id="IPR050638">
    <property type="entry name" value="AA-Vitamin_Transporters"/>
</dbReference>
<accession>A0A379JJ71</accession>
<keyword evidence="9" id="KW-1185">Reference proteome</keyword>
<feature type="transmembrane region" description="Helical" evidence="6">
    <location>
        <begin position="283"/>
        <end position="303"/>
    </location>
</feature>
<organism evidence="8 9">
    <name type="scientific">Nocardia otitidiscaviarum</name>
    <dbReference type="NCBI Taxonomy" id="1823"/>
    <lineage>
        <taxon>Bacteria</taxon>
        <taxon>Bacillati</taxon>
        <taxon>Actinomycetota</taxon>
        <taxon>Actinomycetes</taxon>
        <taxon>Mycobacteriales</taxon>
        <taxon>Nocardiaceae</taxon>
        <taxon>Nocardia</taxon>
    </lineage>
</organism>
<dbReference type="STRING" id="1406858.GCA_000710895_03829"/>
<feature type="domain" description="EamA" evidence="7">
    <location>
        <begin position="24"/>
        <end position="153"/>
    </location>
</feature>
<gene>
    <name evidence="8" type="ORF">NCTC1934_05350</name>
</gene>
<feature type="transmembrane region" description="Helical" evidence="6">
    <location>
        <begin position="51"/>
        <end position="70"/>
    </location>
</feature>